<dbReference type="SUPFAM" id="SSF88713">
    <property type="entry name" value="Glycoside hydrolase/deacetylase"/>
    <property type="match status" value="1"/>
</dbReference>
<protein>
    <submittedName>
        <fullName evidence="6">Polysaccharide deacetylase family protein</fullName>
        <ecNumber evidence="6">3.-.-.-</ecNumber>
    </submittedName>
</protein>
<feature type="compositionally biased region" description="Acidic residues" evidence="3">
    <location>
        <begin position="53"/>
        <end position="63"/>
    </location>
</feature>
<dbReference type="EC" id="3.-.-.-" evidence="6"/>
<dbReference type="CDD" id="cd10917">
    <property type="entry name" value="CE4_NodB_like_6s_7s"/>
    <property type="match status" value="1"/>
</dbReference>
<dbReference type="InterPro" id="IPR050248">
    <property type="entry name" value="Polysacc_deacetylase_ArnD"/>
</dbReference>
<comment type="caution">
    <text evidence="6">The sequence shown here is derived from an EMBL/GenBank/DDBJ whole genome shotgun (WGS) entry which is preliminary data.</text>
</comment>
<feature type="signal peptide" evidence="4">
    <location>
        <begin position="1"/>
        <end position="21"/>
    </location>
</feature>
<feature type="chain" id="PRO_5046991665" evidence="4">
    <location>
        <begin position="22"/>
        <end position="296"/>
    </location>
</feature>
<dbReference type="Gene3D" id="3.20.20.370">
    <property type="entry name" value="Glycoside hydrolase/deacetylase"/>
    <property type="match status" value="1"/>
</dbReference>
<reference evidence="7" key="1">
    <citation type="journal article" date="2019" name="Int. J. Syst. Evol. Microbiol.">
        <title>The Global Catalogue of Microorganisms (GCM) 10K type strain sequencing project: providing services to taxonomists for standard genome sequencing and annotation.</title>
        <authorList>
            <consortium name="The Broad Institute Genomics Platform"/>
            <consortium name="The Broad Institute Genome Sequencing Center for Infectious Disease"/>
            <person name="Wu L."/>
            <person name="Ma J."/>
        </authorList>
    </citation>
    <scope>NUCLEOTIDE SEQUENCE [LARGE SCALE GENOMIC DNA]</scope>
    <source>
        <strain evidence="7">TISTR 1535</strain>
    </source>
</reference>
<evidence type="ECO:0000256" key="1">
    <source>
        <dbReference type="ARBA" id="ARBA00022723"/>
    </source>
</evidence>
<dbReference type="RefSeq" id="WP_382392202.1">
    <property type="nucleotide sequence ID" value="NZ_JBHUNA010000009.1"/>
</dbReference>
<feature type="domain" description="NodB homology" evidence="5">
    <location>
        <begin position="99"/>
        <end position="287"/>
    </location>
</feature>
<proteinExistence type="predicted"/>
<keyword evidence="2 6" id="KW-0378">Hydrolase</keyword>
<name>A0ABW5V4H8_9BACI</name>
<evidence type="ECO:0000313" key="6">
    <source>
        <dbReference type="EMBL" id="MFD2760590.1"/>
    </source>
</evidence>
<evidence type="ECO:0000256" key="3">
    <source>
        <dbReference type="SAM" id="MobiDB-lite"/>
    </source>
</evidence>
<dbReference type="PANTHER" id="PTHR10587">
    <property type="entry name" value="GLYCOSYL TRANSFERASE-RELATED"/>
    <property type="match status" value="1"/>
</dbReference>
<dbReference type="PROSITE" id="PS51677">
    <property type="entry name" value="NODB"/>
    <property type="match status" value="1"/>
</dbReference>
<keyword evidence="1" id="KW-0479">Metal-binding</keyword>
<evidence type="ECO:0000256" key="2">
    <source>
        <dbReference type="ARBA" id="ARBA00022801"/>
    </source>
</evidence>
<evidence type="ECO:0000313" key="7">
    <source>
        <dbReference type="Proteomes" id="UP001597502"/>
    </source>
</evidence>
<dbReference type="InterPro" id="IPR011330">
    <property type="entry name" value="Glyco_hydro/deAcase_b/a-brl"/>
</dbReference>
<keyword evidence="4" id="KW-0732">Signal</keyword>
<dbReference type="Proteomes" id="UP001597502">
    <property type="component" value="Unassembled WGS sequence"/>
</dbReference>
<dbReference type="Pfam" id="PF01522">
    <property type="entry name" value="Polysacc_deac_1"/>
    <property type="match status" value="1"/>
</dbReference>
<feature type="compositionally biased region" description="Basic and acidic residues" evidence="3">
    <location>
        <begin position="26"/>
        <end position="52"/>
    </location>
</feature>
<evidence type="ECO:0000256" key="4">
    <source>
        <dbReference type="SAM" id="SignalP"/>
    </source>
</evidence>
<evidence type="ECO:0000259" key="5">
    <source>
        <dbReference type="PROSITE" id="PS51677"/>
    </source>
</evidence>
<feature type="compositionally biased region" description="Basic and acidic residues" evidence="3">
    <location>
        <begin position="64"/>
        <end position="76"/>
    </location>
</feature>
<feature type="region of interest" description="Disordered" evidence="3">
    <location>
        <begin position="26"/>
        <end position="93"/>
    </location>
</feature>
<sequence>MKNIIWLVLAIILLITGCADITSDAERESKQGEDQEKTQESTKNDAETSKNEPEEDANEEEQTQENRMDKDKEKTTEPIYQIDEETSSVVPVNEEGNEKVVLLTIDDAPDGHALKMANTLKDLEASAIFFVNGHSLDSEDKKTLQQVHDMGFAIGNHTYNHKLLSDLSTEKQKEEIVSLNDRIEGIIGERPQFFRAPHGENTDFSRQIAADEGMVTMNWTYGYDYFEPYMDAEKLTEAMVTGKGPEVDVPYSLLKPGANLLMHDREWTAEALPDIIEGLRAKGYEIVDPALIQTKE</sequence>
<dbReference type="GO" id="GO:0016787">
    <property type="term" value="F:hydrolase activity"/>
    <property type="evidence" value="ECO:0007669"/>
    <property type="project" value="UniProtKB-KW"/>
</dbReference>
<dbReference type="EMBL" id="JBHUNA010000009">
    <property type="protein sequence ID" value="MFD2760590.1"/>
    <property type="molecule type" value="Genomic_DNA"/>
</dbReference>
<keyword evidence="7" id="KW-1185">Reference proteome</keyword>
<dbReference type="PANTHER" id="PTHR10587:SF133">
    <property type="entry name" value="CHITIN DEACETYLASE 1-RELATED"/>
    <property type="match status" value="1"/>
</dbReference>
<dbReference type="InterPro" id="IPR002509">
    <property type="entry name" value="NODB_dom"/>
</dbReference>
<accession>A0ABW5V4H8</accession>
<dbReference type="PROSITE" id="PS51257">
    <property type="entry name" value="PROKAR_LIPOPROTEIN"/>
    <property type="match status" value="1"/>
</dbReference>
<gene>
    <name evidence="6" type="ORF">ACFSUO_06335</name>
</gene>
<organism evidence="6 7">
    <name type="scientific">Lentibacillus juripiscarius</name>
    <dbReference type="NCBI Taxonomy" id="257446"/>
    <lineage>
        <taxon>Bacteria</taxon>
        <taxon>Bacillati</taxon>
        <taxon>Bacillota</taxon>
        <taxon>Bacilli</taxon>
        <taxon>Bacillales</taxon>
        <taxon>Bacillaceae</taxon>
        <taxon>Lentibacillus</taxon>
    </lineage>
</organism>